<comment type="caution">
    <text evidence="2">The sequence shown here is derived from an EMBL/GenBank/DDBJ whole genome shotgun (WGS) entry which is preliminary data.</text>
</comment>
<dbReference type="EMBL" id="JABTCF010000002">
    <property type="protein sequence ID" value="MBD0776982.1"/>
    <property type="molecule type" value="Genomic_DNA"/>
</dbReference>
<organism evidence="2 3">
    <name type="scientific">Maribacter aquimaris</name>
    <dbReference type="NCBI Taxonomy" id="2737171"/>
    <lineage>
        <taxon>Bacteria</taxon>
        <taxon>Pseudomonadati</taxon>
        <taxon>Bacteroidota</taxon>
        <taxon>Flavobacteriia</taxon>
        <taxon>Flavobacteriales</taxon>
        <taxon>Flavobacteriaceae</taxon>
        <taxon>Maribacter</taxon>
    </lineage>
</organism>
<keyword evidence="1" id="KW-0812">Transmembrane</keyword>
<keyword evidence="1" id="KW-0472">Membrane</keyword>
<protein>
    <recommendedName>
        <fullName evidence="4">PepSY-associated TM region</fullName>
    </recommendedName>
</protein>
<dbReference type="RefSeq" id="WP_188242528.1">
    <property type="nucleotide sequence ID" value="NZ_JABTCF010000002.1"/>
</dbReference>
<gene>
    <name evidence="2" type="ORF">HPE56_04175</name>
</gene>
<dbReference type="Proteomes" id="UP001166021">
    <property type="component" value="Unassembled WGS sequence"/>
</dbReference>
<proteinExistence type="predicted"/>
<keyword evidence="1" id="KW-1133">Transmembrane helix</keyword>
<sequence length="194" mass="22862">MKEKKENKTLFPNYWAGRVPIYLIMGLIPLLAGIMHLSLYFDYDESYFKGHGYSLKTTEIERPHSLSRFILAITTNERTVSDTLNYDSWYHLLNYYGGPDPRNRTQNTENIKQALDRIKKEKPILKYRFNETEKKLTGLTIDRKTILSHHNHLFLGLVFTALGVFMIGGMLYLIIKDPNKWYKEVKDPFSKYKT</sequence>
<feature type="transmembrane region" description="Helical" evidence="1">
    <location>
        <begin position="153"/>
        <end position="175"/>
    </location>
</feature>
<reference evidence="2" key="1">
    <citation type="submission" date="2020-05" db="EMBL/GenBank/DDBJ databases">
        <title>The draft genome sequence of Maribacter sp. ANRC-HE7.</title>
        <authorList>
            <person name="Mu L."/>
        </authorList>
    </citation>
    <scope>NUCLEOTIDE SEQUENCE</scope>
    <source>
        <strain evidence="2">ANRC-HE7</strain>
    </source>
</reference>
<name>A0ABR7UWR8_9FLAO</name>
<evidence type="ECO:0000313" key="3">
    <source>
        <dbReference type="Proteomes" id="UP001166021"/>
    </source>
</evidence>
<accession>A0ABR7UWR8</accession>
<keyword evidence="3" id="KW-1185">Reference proteome</keyword>
<evidence type="ECO:0008006" key="4">
    <source>
        <dbReference type="Google" id="ProtNLM"/>
    </source>
</evidence>
<evidence type="ECO:0000313" key="2">
    <source>
        <dbReference type="EMBL" id="MBD0776982.1"/>
    </source>
</evidence>
<feature type="transmembrane region" description="Helical" evidence="1">
    <location>
        <begin position="20"/>
        <end position="41"/>
    </location>
</feature>
<evidence type="ECO:0000256" key="1">
    <source>
        <dbReference type="SAM" id="Phobius"/>
    </source>
</evidence>